<accession>A0A1I3G7S6</accession>
<feature type="chain" id="PRO_5010235093" evidence="1">
    <location>
        <begin position="22"/>
        <end position="538"/>
    </location>
</feature>
<name>A0A1I3G7S6_SELRU</name>
<feature type="domain" description="SGNH hydrolase-type esterase" evidence="2">
    <location>
        <begin position="352"/>
        <end position="523"/>
    </location>
</feature>
<dbReference type="Gene3D" id="2.60.40.10">
    <property type="entry name" value="Immunoglobulins"/>
    <property type="match status" value="2"/>
</dbReference>
<dbReference type="PANTHER" id="PTHR30383">
    <property type="entry name" value="THIOESTERASE 1/PROTEASE 1/LYSOPHOSPHOLIPASE L1"/>
    <property type="match status" value="1"/>
</dbReference>
<proteinExistence type="predicted"/>
<dbReference type="InterPro" id="IPR013783">
    <property type="entry name" value="Ig-like_fold"/>
</dbReference>
<dbReference type="PANTHER" id="PTHR30383:SF5">
    <property type="entry name" value="SGNH HYDROLASE-TYPE ESTERASE DOMAIN-CONTAINING PROTEIN"/>
    <property type="match status" value="1"/>
</dbReference>
<protein>
    <submittedName>
        <fullName evidence="3">Lysophospholipase L1</fullName>
    </submittedName>
</protein>
<feature type="signal peptide" evidence="1">
    <location>
        <begin position="1"/>
        <end position="21"/>
    </location>
</feature>
<keyword evidence="1" id="KW-0732">Signal</keyword>
<dbReference type="RefSeq" id="WP_075444794.1">
    <property type="nucleotide sequence ID" value="NZ_FOQK01000020.1"/>
</dbReference>
<evidence type="ECO:0000259" key="2">
    <source>
        <dbReference type="Pfam" id="PF13472"/>
    </source>
</evidence>
<evidence type="ECO:0000313" key="4">
    <source>
        <dbReference type="Proteomes" id="UP000183639"/>
    </source>
</evidence>
<dbReference type="Proteomes" id="UP000183639">
    <property type="component" value="Unassembled WGS sequence"/>
</dbReference>
<evidence type="ECO:0000256" key="1">
    <source>
        <dbReference type="SAM" id="SignalP"/>
    </source>
</evidence>
<dbReference type="SUPFAM" id="SSF52266">
    <property type="entry name" value="SGNH hydrolase"/>
    <property type="match status" value="1"/>
</dbReference>
<reference evidence="3 4" key="1">
    <citation type="submission" date="2016-10" db="EMBL/GenBank/DDBJ databases">
        <authorList>
            <person name="de Groot N.N."/>
        </authorList>
    </citation>
    <scope>NUCLEOTIDE SEQUENCE [LARGE SCALE GENOMIC DNA]</scope>
    <source>
        <strain evidence="3 4">Z108</strain>
    </source>
</reference>
<dbReference type="InterPro" id="IPR013830">
    <property type="entry name" value="SGNH_hydro"/>
</dbReference>
<dbReference type="AlphaFoldDB" id="A0A1I3G7S6"/>
<gene>
    <name evidence="3" type="ORF">SAMN04487861_12039</name>
</gene>
<dbReference type="InterPro" id="IPR051532">
    <property type="entry name" value="Ester_Hydrolysis_Enzymes"/>
</dbReference>
<organism evidence="3 4">
    <name type="scientific">Selenomonas ruminantium</name>
    <dbReference type="NCBI Taxonomy" id="971"/>
    <lineage>
        <taxon>Bacteria</taxon>
        <taxon>Bacillati</taxon>
        <taxon>Bacillota</taxon>
        <taxon>Negativicutes</taxon>
        <taxon>Selenomonadales</taxon>
        <taxon>Selenomonadaceae</taxon>
        <taxon>Selenomonas</taxon>
    </lineage>
</organism>
<dbReference type="EMBL" id="FOQK01000020">
    <property type="protein sequence ID" value="SFI19211.1"/>
    <property type="molecule type" value="Genomic_DNA"/>
</dbReference>
<sequence>MKKFFLFVFIIFCFTAFSAFMAEKTDLLGLRNMTLQTSFHETDGHMVLSWDPLPYPCFYKVETYSRTTGLVEGEPEYHFFASGYTFDSTFEVPRSGIPTTYRVTAYGMFGQLTPPSEPIDNPIYAKAPASPVTIYHYTEDHPASLMPFLVWHAIPNAVCYEVELLAGKPAQEGGITHDKANHLESTNQIFTNGWQADLKKYANRKFIYWRVRALDIHHNPMGEFSKAEELHINPDLPQPTAPLPNTFDQMPNFQMPVYPVYQWIPLHDAARYEVELLIHPPAEAHGTTADTDAVWRNTVSGAACYDEYARPYAGDYYWRVRAVNQQGYTLGTWSDTEHFTMPELPERVPVAVLGDSITHGGGAVSNSPAALEYSYTTYFDFPYLNLGRSGDTSKMTLDRFDSDVLPFRPLNLLILTGTNSLRSTTISAESVVNDLATIRDKCLKNDIRPIFLTLMPVNPPNIQLAFQAPTDPNWQKKLARINGWIRQQDYYIDLEPYFYDPTHRFMDNKFSVDGLHPDILGKQLMGEIINMNQSKFLK</sequence>
<dbReference type="Pfam" id="PF13472">
    <property type="entry name" value="Lipase_GDSL_2"/>
    <property type="match status" value="1"/>
</dbReference>
<dbReference type="GO" id="GO:0004622">
    <property type="term" value="F:phosphatidylcholine lysophospholipase activity"/>
    <property type="evidence" value="ECO:0007669"/>
    <property type="project" value="TreeGrafter"/>
</dbReference>
<dbReference type="Gene3D" id="3.40.50.1110">
    <property type="entry name" value="SGNH hydrolase"/>
    <property type="match status" value="1"/>
</dbReference>
<dbReference type="InterPro" id="IPR036514">
    <property type="entry name" value="SGNH_hydro_sf"/>
</dbReference>
<dbReference type="OrthoDB" id="1625474at2"/>
<evidence type="ECO:0000313" key="3">
    <source>
        <dbReference type="EMBL" id="SFI19211.1"/>
    </source>
</evidence>